<feature type="non-terminal residue" evidence="8">
    <location>
        <position position="1"/>
    </location>
</feature>
<dbReference type="GO" id="GO:0003989">
    <property type="term" value="F:acetyl-CoA carboxylase activity"/>
    <property type="evidence" value="ECO:0007669"/>
    <property type="project" value="InterPro"/>
</dbReference>
<evidence type="ECO:0000313" key="8">
    <source>
        <dbReference type="EMBL" id="NWS92077.1"/>
    </source>
</evidence>
<evidence type="ECO:0000256" key="6">
    <source>
        <dbReference type="PROSITE-ProRule" id="PRU00409"/>
    </source>
</evidence>
<feature type="domain" description="ATP-grasp" evidence="7">
    <location>
        <begin position="40"/>
        <end position="94"/>
    </location>
</feature>
<dbReference type="PROSITE" id="PS00866">
    <property type="entry name" value="CPSASE_1"/>
    <property type="match status" value="1"/>
</dbReference>
<reference evidence="8 9" key="1">
    <citation type="submission" date="2019-09" db="EMBL/GenBank/DDBJ databases">
        <title>Bird 10,000 Genomes (B10K) Project - Family phase.</title>
        <authorList>
            <person name="Zhang G."/>
        </authorList>
    </citation>
    <scope>NUCLEOTIDE SEQUENCE [LARGE SCALE GENOMIC DNA]</scope>
    <source>
        <strain evidence="8">B10K-DU-002-15</strain>
        <tissue evidence="8">Muscle</tissue>
    </source>
</reference>
<dbReference type="GO" id="GO:0006633">
    <property type="term" value="P:fatty acid biosynthetic process"/>
    <property type="evidence" value="ECO:0007669"/>
    <property type="project" value="TreeGrafter"/>
</dbReference>
<comment type="cofactor">
    <cofactor evidence="1">
        <name>biotin</name>
        <dbReference type="ChEBI" id="CHEBI:57586"/>
    </cofactor>
</comment>
<keyword evidence="9" id="KW-1185">Reference proteome</keyword>
<dbReference type="FunFam" id="3.90.1770.10:FF:000001">
    <property type="entry name" value="acetyl-CoA carboxylase 1"/>
    <property type="match status" value="1"/>
</dbReference>
<evidence type="ECO:0000256" key="4">
    <source>
        <dbReference type="ARBA" id="ARBA00022840"/>
    </source>
</evidence>
<dbReference type="PROSITE" id="PS50975">
    <property type="entry name" value="ATP_GRASP"/>
    <property type="match status" value="1"/>
</dbReference>
<dbReference type="PANTHER" id="PTHR45728">
    <property type="entry name" value="ACETYL-COA CARBOXYLASE, ISOFORM A"/>
    <property type="match status" value="1"/>
</dbReference>
<protein>
    <submittedName>
        <fullName evidence="8">ACACB carboxylase</fullName>
    </submittedName>
</protein>
<sequence length="100" mass="10753">MWALGDKVASTIVAQTLEIPTLPWSGSGLVAQWSKEDEEHQQAISIPLETYAQGCVKDVEEGLEVAMKIGYPLMIKAAEGGGGKGIRKVEAAEEFSACFR</sequence>
<dbReference type="InterPro" id="IPR049076">
    <property type="entry name" value="ACCA"/>
</dbReference>
<dbReference type="GO" id="GO:0005739">
    <property type="term" value="C:mitochondrion"/>
    <property type="evidence" value="ECO:0007669"/>
    <property type="project" value="TreeGrafter"/>
</dbReference>
<keyword evidence="3 6" id="KW-0547">Nucleotide-binding</keyword>
<keyword evidence="5" id="KW-0092">Biotin</keyword>
<name>A0A7K5JDU9_TOXRE</name>
<evidence type="ECO:0000256" key="3">
    <source>
        <dbReference type="ARBA" id="ARBA00022741"/>
    </source>
</evidence>
<dbReference type="Proteomes" id="UP000523146">
    <property type="component" value="Unassembled WGS sequence"/>
</dbReference>
<dbReference type="SUPFAM" id="SSF56059">
    <property type="entry name" value="Glutathione synthetase ATP-binding domain-like"/>
    <property type="match status" value="1"/>
</dbReference>
<feature type="non-terminal residue" evidence="8">
    <location>
        <position position="100"/>
    </location>
</feature>
<dbReference type="FunFam" id="3.30.1490.20:FF:000003">
    <property type="entry name" value="acetyl-CoA carboxylase isoform X1"/>
    <property type="match status" value="1"/>
</dbReference>
<evidence type="ECO:0000313" key="9">
    <source>
        <dbReference type="Proteomes" id="UP000523146"/>
    </source>
</evidence>
<dbReference type="AlphaFoldDB" id="A0A7K5JDU9"/>
<keyword evidence="2" id="KW-0436">Ligase</keyword>
<dbReference type="PANTHER" id="PTHR45728:SF1">
    <property type="entry name" value="ACETYL-COA CARBOXYLASE 2"/>
    <property type="match status" value="1"/>
</dbReference>
<dbReference type="InterPro" id="IPR011761">
    <property type="entry name" value="ATP-grasp"/>
</dbReference>
<accession>A0A7K5JDU9</accession>
<evidence type="ECO:0000256" key="5">
    <source>
        <dbReference type="ARBA" id="ARBA00023267"/>
    </source>
</evidence>
<organism evidence="8 9">
    <name type="scientific">Toxostoma redivivum</name>
    <name type="common">California thrasher</name>
    <dbReference type="NCBI Taxonomy" id="99882"/>
    <lineage>
        <taxon>Eukaryota</taxon>
        <taxon>Metazoa</taxon>
        <taxon>Chordata</taxon>
        <taxon>Craniata</taxon>
        <taxon>Vertebrata</taxon>
        <taxon>Euteleostomi</taxon>
        <taxon>Archelosauria</taxon>
        <taxon>Archosauria</taxon>
        <taxon>Dinosauria</taxon>
        <taxon>Saurischia</taxon>
        <taxon>Theropoda</taxon>
        <taxon>Coelurosauria</taxon>
        <taxon>Aves</taxon>
        <taxon>Neognathae</taxon>
        <taxon>Neoaves</taxon>
        <taxon>Telluraves</taxon>
        <taxon>Australaves</taxon>
        <taxon>Passeriformes</taxon>
        <taxon>Mimidae</taxon>
        <taxon>Toxostoma</taxon>
    </lineage>
</organism>
<dbReference type="Gene3D" id="3.30.1490.20">
    <property type="entry name" value="ATP-grasp fold, A domain"/>
    <property type="match status" value="1"/>
</dbReference>
<dbReference type="InterPro" id="IPR013815">
    <property type="entry name" value="ATP_grasp_subdomain_1"/>
</dbReference>
<evidence type="ECO:0000259" key="7">
    <source>
        <dbReference type="PROSITE" id="PS50975"/>
    </source>
</evidence>
<dbReference type="InterPro" id="IPR005479">
    <property type="entry name" value="CPAse_ATP-bd"/>
</dbReference>
<dbReference type="GO" id="GO:0046872">
    <property type="term" value="F:metal ion binding"/>
    <property type="evidence" value="ECO:0007669"/>
    <property type="project" value="InterPro"/>
</dbReference>
<keyword evidence="4 6" id="KW-0067">ATP-binding</keyword>
<dbReference type="Pfam" id="PF02786">
    <property type="entry name" value="CPSase_L_D2"/>
    <property type="match status" value="1"/>
</dbReference>
<dbReference type="GO" id="GO:0005524">
    <property type="term" value="F:ATP binding"/>
    <property type="evidence" value="ECO:0007669"/>
    <property type="project" value="UniProtKB-UniRule"/>
</dbReference>
<comment type="caution">
    <text evidence="8">The sequence shown here is derived from an EMBL/GenBank/DDBJ whole genome shotgun (WGS) entry which is preliminary data.</text>
</comment>
<dbReference type="Gene3D" id="3.90.1770.10">
    <property type="entry name" value="PreATP-grasp domain"/>
    <property type="match status" value="1"/>
</dbReference>
<gene>
    <name evidence="8" type="primary">Acacb_0</name>
    <name evidence="8" type="ORF">TOXRED_R14491</name>
</gene>
<evidence type="ECO:0000256" key="2">
    <source>
        <dbReference type="ARBA" id="ARBA00022598"/>
    </source>
</evidence>
<dbReference type="EMBL" id="VXBI01013806">
    <property type="protein sequence ID" value="NWS92077.1"/>
    <property type="molecule type" value="Genomic_DNA"/>
</dbReference>
<evidence type="ECO:0000256" key="1">
    <source>
        <dbReference type="ARBA" id="ARBA00001953"/>
    </source>
</evidence>
<proteinExistence type="predicted"/>